<dbReference type="Gene3D" id="2.160.20.10">
    <property type="entry name" value="Single-stranded right-handed beta-helix, Pectin lyase-like"/>
    <property type="match status" value="1"/>
</dbReference>
<proteinExistence type="predicted"/>
<dbReference type="InterPro" id="IPR008638">
    <property type="entry name" value="FhaB/CdiA-like_TPS"/>
</dbReference>
<feature type="compositionally biased region" description="Gly residues" evidence="1">
    <location>
        <begin position="1083"/>
        <end position="1126"/>
    </location>
</feature>
<name>A0A5C9A6M8_9GAMM</name>
<dbReference type="InterPro" id="IPR012334">
    <property type="entry name" value="Pectin_lyas_fold"/>
</dbReference>
<organism evidence="3 4">
    <name type="scientific">Parahaliea maris</name>
    <dbReference type="NCBI Taxonomy" id="2716870"/>
    <lineage>
        <taxon>Bacteria</taxon>
        <taxon>Pseudomonadati</taxon>
        <taxon>Pseudomonadota</taxon>
        <taxon>Gammaproteobacteria</taxon>
        <taxon>Cellvibrionales</taxon>
        <taxon>Halieaceae</taxon>
        <taxon>Parahaliea</taxon>
    </lineage>
</organism>
<accession>A0A5C9A6M8</accession>
<dbReference type="NCBIfam" id="TIGR01901">
    <property type="entry name" value="adhes_NPXG"/>
    <property type="match status" value="1"/>
</dbReference>
<dbReference type="Pfam" id="PF05860">
    <property type="entry name" value="TPS"/>
    <property type="match status" value="1"/>
</dbReference>
<comment type="caution">
    <text evidence="3">The sequence shown here is derived from an EMBL/GenBank/DDBJ whole genome shotgun (WGS) entry which is preliminary data.</text>
</comment>
<dbReference type="EMBL" id="VRZA01000001">
    <property type="protein sequence ID" value="TXS96605.1"/>
    <property type="molecule type" value="Genomic_DNA"/>
</dbReference>
<feature type="compositionally biased region" description="Gly residues" evidence="1">
    <location>
        <begin position="999"/>
        <end position="1075"/>
    </location>
</feature>
<gene>
    <name evidence="3" type="ORF">FV139_03765</name>
</gene>
<evidence type="ECO:0000256" key="1">
    <source>
        <dbReference type="SAM" id="MobiDB-lite"/>
    </source>
</evidence>
<dbReference type="SMART" id="SM00912">
    <property type="entry name" value="Haemagg_act"/>
    <property type="match status" value="1"/>
</dbReference>
<reference evidence="3 4" key="1">
    <citation type="submission" date="2019-08" db="EMBL/GenBank/DDBJ databases">
        <title>Parahaliea maris sp. nov., isolated from the surface seawater.</title>
        <authorList>
            <person name="Liu Y."/>
        </authorList>
    </citation>
    <scope>NUCLEOTIDE SEQUENCE [LARGE SCALE GENOMIC DNA]</scope>
    <source>
        <strain evidence="3 4">HSLHS9</strain>
    </source>
</reference>
<feature type="compositionally biased region" description="Gly residues" evidence="1">
    <location>
        <begin position="1134"/>
        <end position="1166"/>
    </location>
</feature>
<feature type="compositionally biased region" description="Gly residues" evidence="1">
    <location>
        <begin position="1174"/>
        <end position="1244"/>
    </location>
</feature>
<sequence length="1316" mass="129692">MNQYLTAAAKHTCPPDSVYSDQRSLKPLTIAVSLALATLHAAPVRSEPTGGIVVGGDAQAVILQQDKLTYIEQSASRAIINWDSFSIGADERVHFEHSGGAGAATLNRVTGTSISELLGTLTGAGSIFLINRNGIVVGEGAEINVGSLVASTLDLSDQAFLDGVDPAVGSTISLASPAGSENASIQLAGTIVTEGLALLVAPTVDVASSGQILARSGHIGLGSGTAVTLDFYGDGLVSVSAGAAVTQAINQAGVLLADGGRIVLSAAQAGDSLNSTINVSGVVQARSIAGVSLLGEGVDIQVSGQLLSGEDAGGSAASGGHISVDGRNVDLTGAELQANFSQVSATELLTLGNTVIGHPYIAGAGSGATLEGARVSGSGVPALFSQGGALSIKASQSISLQSLVQANNNSNAGYPAENFSVTLGPLAPGLDAPTIAVGSVEVPGTFTVEGAGSIELGSLIGASGATLTAQGSVFSGEINIAGPLAITSAAGDIQFFANGTTVLAESVNLDAGSSLYLPAELVTAGDIVLTAGSGDIFMAAEDHPADYSSGQLQDDDGKPLNEAVLEDIGVEYEIVYENEEAIVSWTIAFTPEPTGPDPTSEIVLEEGVGFQATHYRLLRGPREGCGDDCRYAQELDRDGTVLSEIDETDPSFDFVIAYDEFIDAGGEYIEIFSGSYTFVDGDSNEVSRFSVVSTEVDDPFVEEGPVEYFYADLTGARVCVGSCRFETPATLSDEFLVTFDDTTRLDWRFELSNTSLIAGEDFTATPIDDGDPRFLLSFPDWEPVDGVVIDTTINAGWEEPLSIGADVESYINVVSGDYEEILVPSSPFDSYLYELTTQPARYEIEFFDTVIKQTDPSATLAVNGTFVYPGELERSDVEGETRVAQVARLLYFDADANLVALPGEYFGSEFGLRSSGDESYRFTPNTDCAFDPAGCFNIRNVFGETPPNFPTVSGGSSFLDPTPQSATSGPSGEIAGTGTAIPDAPPAPDRPVADTGSDTSGGGSTGGDTSGGGSTGGDSSGGGSTGGDSSGGGSTGGDTSGGGSTGGDSSSGGSTGGDTSGGGATGGDTSGGGSTGVDISVGGSTGGDTSGGDSTGGDNTGGSSTGGDTSGGGSTGGDTSSGGATGGDASDVGSSGGDTSGGGATGGNASDGGSSGGDTSGGGSTGGDTPDSGSTGGDASGGGSAGGGTSGGDTSGGGSTGGDTSDGGSTGGGSSGGDTAGGDTSGGDSTGGDGTDGSAGGSGGEQLATVLDEADSQEQALESGEQDAQASGAEEEQCSSGGQGAAAEANLGADSGMYGASPDVFSDSRQAACVES</sequence>
<evidence type="ECO:0000313" key="4">
    <source>
        <dbReference type="Proteomes" id="UP000321039"/>
    </source>
</evidence>
<dbReference type="Proteomes" id="UP000321039">
    <property type="component" value="Unassembled WGS sequence"/>
</dbReference>
<keyword evidence="4" id="KW-1185">Reference proteome</keyword>
<feature type="domain" description="Filamentous haemagglutinin FhaB/tRNA nuclease CdiA-like TPS" evidence="2">
    <location>
        <begin position="44"/>
        <end position="159"/>
    </location>
</feature>
<feature type="region of interest" description="Disordered" evidence="1">
    <location>
        <begin position="947"/>
        <end position="1316"/>
    </location>
</feature>
<dbReference type="InterPro" id="IPR011050">
    <property type="entry name" value="Pectin_lyase_fold/virulence"/>
</dbReference>
<protein>
    <submittedName>
        <fullName evidence="3">Filamentous hemagglutinin N-terminal domain-containing protein</fullName>
    </submittedName>
</protein>
<evidence type="ECO:0000259" key="2">
    <source>
        <dbReference type="SMART" id="SM00912"/>
    </source>
</evidence>
<evidence type="ECO:0000313" key="3">
    <source>
        <dbReference type="EMBL" id="TXS96605.1"/>
    </source>
</evidence>
<dbReference type="SUPFAM" id="SSF51126">
    <property type="entry name" value="Pectin lyase-like"/>
    <property type="match status" value="1"/>
</dbReference>